<evidence type="ECO:0000313" key="3">
    <source>
        <dbReference type="EMBL" id="REJ06918.1"/>
    </source>
</evidence>
<gene>
    <name evidence="3" type="ORF">DY023_04930</name>
</gene>
<dbReference type="AlphaFoldDB" id="A0A371NVV2"/>
<protein>
    <submittedName>
        <fullName evidence="3">FHA domain-containing protein</fullName>
    </submittedName>
</protein>
<dbReference type="Pfam" id="PF00498">
    <property type="entry name" value="FHA"/>
    <property type="match status" value="1"/>
</dbReference>
<dbReference type="CDD" id="cd00060">
    <property type="entry name" value="FHA"/>
    <property type="match status" value="1"/>
</dbReference>
<dbReference type="Gene3D" id="2.60.200.20">
    <property type="match status" value="1"/>
</dbReference>
<dbReference type="EMBL" id="QUAB01000028">
    <property type="protein sequence ID" value="REJ06918.1"/>
    <property type="molecule type" value="Genomic_DNA"/>
</dbReference>
<reference evidence="3 4" key="1">
    <citation type="submission" date="2018-08" db="EMBL/GenBank/DDBJ databases">
        <title>Isolation, diversity and antifungal activity of Actinobacteria from cow dung.</title>
        <authorList>
            <person name="Ling L."/>
        </authorList>
    </citation>
    <scope>NUCLEOTIDE SEQUENCE [LARGE SCALE GENOMIC DNA]</scope>
    <source>
        <strain evidence="3 4">NEAU-LLE</strain>
    </source>
</reference>
<proteinExistence type="predicted"/>
<accession>A0A371NVV2</accession>
<dbReference type="Proteomes" id="UP000262172">
    <property type="component" value="Unassembled WGS sequence"/>
</dbReference>
<keyword evidence="4" id="KW-1185">Reference proteome</keyword>
<dbReference type="SUPFAM" id="SSF49879">
    <property type="entry name" value="SMAD/FHA domain"/>
    <property type="match status" value="1"/>
</dbReference>
<evidence type="ECO:0000313" key="4">
    <source>
        <dbReference type="Proteomes" id="UP000262172"/>
    </source>
</evidence>
<comment type="caution">
    <text evidence="3">The sequence shown here is derived from an EMBL/GenBank/DDBJ whole genome shotgun (WGS) entry which is preliminary data.</text>
</comment>
<dbReference type="PROSITE" id="PS50006">
    <property type="entry name" value="FHA_DOMAIN"/>
    <property type="match status" value="1"/>
</dbReference>
<dbReference type="InterPro" id="IPR008984">
    <property type="entry name" value="SMAD_FHA_dom_sf"/>
</dbReference>
<evidence type="ECO:0000259" key="2">
    <source>
        <dbReference type="PROSITE" id="PS50006"/>
    </source>
</evidence>
<keyword evidence="1" id="KW-0597">Phosphoprotein</keyword>
<sequence>MLVLDTGERIEVRATVLIGRSPKPADGEGSVQLVPLADDSRSVSKTHLAIMPTRRGLLAVDRGSTNGSAVLRGGVETALAPGQPQPLTTGDGVRFGDRMLRVEQL</sequence>
<feature type="domain" description="FHA" evidence="2">
    <location>
        <begin position="16"/>
        <end position="70"/>
    </location>
</feature>
<dbReference type="InterPro" id="IPR000253">
    <property type="entry name" value="FHA_dom"/>
</dbReference>
<name>A0A371NVV2_9MICO</name>
<evidence type="ECO:0000256" key="1">
    <source>
        <dbReference type="ARBA" id="ARBA00022553"/>
    </source>
</evidence>
<dbReference type="OrthoDB" id="4625746at2"/>
<organism evidence="3 4">
    <name type="scientific">Microbacterium bovistercoris</name>
    <dbReference type="NCBI Taxonomy" id="2293570"/>
    <lineage>
        <taxon>Bacteria</taxon>
        <taxon>Bacillati</taxon>
        <taxon>Actinomycetota</taxon>
        <taxon>Actinomycetes</taxon>
        <taxon>Micrococcales</taxon>
        <taxon>Microbacteriaceae</taxon>
        <taxon>Microbacterium</taxon>
    </lineage>
</organism>